<dbReference type="AlphaFoldDB" id="A0A9Q1IGN1"/>
<evidence type="ECO:0000313" key="3">
    <source>
        <dbReference type="Proteomes" id="UP001152622"/>
    </source>
</evidence>
<dbReference type="Proteomes" id="UP001152622">
    <property type="component" value="Chromosome 15"/>
</dbReference>
<name>A0A9Q1IGN1_SYNKA</name>
<evidence type="ECO:0000256" key="1">
    <source>
        <dbReference type="SAM" id="MobiDB-lite"/>
    </source>
</evidence>
<evidence type="ECO:0000313" key="2">
    <source>
        <dbReference type="EMBL" id="KAJ8341173.1"/>
    </source>
</evidence>
<reference evidence="2" key="1">
    <citation type="journal article" date="2023" name="Science">
        <title>Genome structures resolve the early diversification of teleost fishes.</title>
        <authorList>
            <person name="Parey E."/>
            <person name="Louis A."/>
            <person name="Montfort J."/>
            <person name="Bouchez O."/>
            <person name="Roques C."/>
            <person name="Iampietro C."/>
            <person name="Lluch J."/>
            <person name="Castinel A."/>
            <person name="Donnadieu C."/>
            <person name="Desvignes T."/>
            <person name="Floi Bucao C."/>
            <person name="Jouanno E."/>
            <person name="Wen M."/>
            <person name="Mejri S."/>
            <person name="Dirks R."/>
            <person name="Jansen H."/>
            <person name="Henkel C."/>
            <person name="Chen W.J."/>
            <person name="Zahm M."/>
            <person name="Cabau C."/>
            <person name="Klopp C."/>
            <person name="Thompson A.W."/>
            <person name="Robinson-Rechavi M."/>
            <person name="Braasch I."/>
            <person name="Lecointre G."/>
            <person name="Bobe J."/>
            <person name="Postlethwait J.H."/>
            <person name="Berthelot C."/>
            <person name="Roest Crollius H."/>
            <person name="Guiguen Y."/>
        </authorList>
    </citation>
    <scope>NUCLEOTIDE SEQUENCE</scope>
    <source>
        <strain evidence="2">WJC10195</strain>
    </source>
</reference>
<dbReference type="EMBL" id="JAINUF010000015">
    <property type="protein sequence ID" value="KAJ8341173.1"/>
    <property type="molecule type" value="Genomic_DNA"/>
</dbReference>
<proteinExistence type="predicted"/>
<protein>
    <submittedName>
        <fullName evidence="2">Uncharacterized protein</fullName>
    </submittedName>
</protein>
<organism evidence="2 3">
    <name type="scientific">Synaphobranchus kaupii</name>
    <name type="common">Kaup's arrowtooth eel</name>
    <dbReference type="NCBI Taxonomy" id="118154"/>
    <lineage>
        <taxon>Eukaryota</taxon>
        <taxon>Metazoa</taxon>
        <taxon>Chordata</taxon>
        <taxon>Craniata</taxon>
        <taxon>Vertebrata</taxon>
        <taxon>Euteleostomi</taxon>
        <taxon>Actinopterygii</taxon>
        <taxon>Neopterygii</taxon>
        <taxon>Teleostei</taxon>
        <taxon>Anguilliformes</taxon>
        <taxon>Synaphobranchidae</taxon>
        <taxon>Synaphobranchus</taxon>
    </lineage>
</organism>
<accession>A0A9Q1IGN1</accession>
<feature type="region of interest" description="Disordered" evidence="1">
    <location>
        <begin position="51"/>
        <end position="99"/>
    </location>
</feature>
<feature type="compositionally biased region" description="Basic residues" evidence="1">
    <location>
        <begin position="90"/>
        <end position="99"/>
    </location>
</feature>
<sequence>MFLGRLPQRSLWPVLLACNHEQAARRDGPTRPSPLLQESHVNWTEGINVGITGTERNSRSPLAPPGWPGAFLLRPVTPSPGPALAPALPRPRRRRNSSP</sequence>
<comment type="caution">
    <text evidence="2">The sequence shown here is derived from an EMBL/GenBank/DDBJ whole genome shotgun (WGS) entry which is preliminary data.</text>
</comment>
<gene>
    <name evidence="2" type="ORF">SKAU_G00334640</name>
</gene>
<keyword evidence="3" id="KW-1185">Reference proteome</keyword>